<dbReference type="EMBL" id="CP009814">
    <property type="protein sequence ID" value="ATZ54373.1"/>
    <property type="molecule type" value="Genomic_DNA"/>
</dbReference>
<dbReference type="InterPro" id="IPR038883">
    <property type="entry name" value="AN11006-like"/>
</dbReference>
<gene>
    <name evidence="1" type="ORF">BCIN_10g03810</name>
</gene>
<keyword evidence="2" id="KW-1185">Reference proteome</keyword>
<dbReference type="PANTHER" id="PTHR42085">
    <property type="entry name" value="F-BOX DOMAIN-CONTAINING PROTEIN"/>
    <property type="match status" value="1"/>
</dbReference>
<evidence type="ECO:0000313" key="2">
    <source>
        <dbReference type="Proteomes" id="UP000001798"/>
    </source>
</evidence>
<dbReference type="Proteomes" id="UP000001798">
    <property type="component" value="Chromosome 10"/>
</dbReference>
<proteinExistence type="predicted"/>
<protein>
    <submittedName>
        <fullName evidence="1">Uncharacterized protein</fullName>
    </submittedName>
</protein>
<dbReference type="PANTHER" id="PTHR42085:SF2">
    <property type="entry name" value="F-BOX DOMAIN-CONTAINING PROTEIN"/>
    <property type="match status" value="1"/>
</dbReference>
<dbReference type="RefSeq" id="XP_001549979.2">
    <property type="nucleotide sequence ID" value="XM_001549929.2"/>
</dbReference>
<dbReference type="AlphaFoldDB" id="A0A384JUX1"/>
<sequence length="251" mass="28725">MPNPPTLLTLPAEIRQKILYHALCHQRSFESFISNTIVVTKLLDFESRNGRIVSPDKREYFYGTEIMSSMFLVCRLIHAELEEILFTRFVFHVGPTSAQQFTTTIGPRACKLIREIVVEITYVLTVDATPTEDYQNFMVDLKEKLPFLKKVDVAVVFLDARSSGKMTKCRIDGFIDRIMEFVMGFASGLEVVVAGKEYGVCEKAIMNACSDKIEELMASWKREGLVYDIKGLKFHSTWYANTSAPEYPRYL</sequence>
<organism evidence="1 2">
    <name type="scientific">Botryotinia fuckeliana (strain B05.10)</name>
    <name type="common">Noble rot fungus</name>
    <name type="synonym">Botrytis cinerea</name>
    <dbReference type="NCBI Taxonomy" id="332648"/>
    <lineage>
        <taxon>Eukaryota</taxon>
        <taxon>Fungi</taxon>
        <taxon>Dikarya</taxon>
        <taxon>Ascomycota</taxon>
        <taxon>Pezizomycotina</taxon>
        <taxon>Leotiomycetes</taxon>
        <taxon>Helotiales</taxon>
        <taxon>Sclerotiniaceae</taxon>
        <taxon>Botrytis</taxon>
    </lineage>
</organism>
<dbReference type="KEGG" id="bfu:BCIN_10g03810"/>
<reference evidence="1 2" key="1">
    <citation type="journal article" date="2011" name="PLoS Genet.">
        <title>Genomic analysis of the necrotrophic fungal pathogens Sclerotinia sclerotiorum and Botrytis cinerea.</title>
        <authorList>
            <person name="Amselem J."/>
            <person name="Cuomo C.A."/>
            <person name="van Kan J.A."/>
            <person name="Viaud M."/>
            <person name="Benito E.P."/>
            <person name="Couloux A."/>
            <person name="Coutinho P.M."/>
            <person name="de Vries R.P."/>
            <person name="Dyer P.S."/>
            <person name="Fillinger S."/>
            <person name="Fournier E."/>
            <person name="Gout L."/>
            <person name="Hahn M."/>
            <person name="Kohn L."/>
            <person name="Lapalu N."/>
            <person name="Plummer K.M."/>
            <person name="Pradier J.M."/>
            <person name="Quevillon E."/>
            <person name="Sharon A."/>
            <person name="Simon A."/>
            <person name="ten Have A."/>
            <person name="Tudzynski B."/>
            <person name="Tudzynski P."/>
            <person name="Wincker P."/>
            <person name="Andrew M."/>
            <person name="Anthouard V."/>
            <person name="Beever R.E."/>
            <person name="Beffa R."/>
            <person name="Benoit I."/>
            <person name="Bouzid O."/>
            <person name="Brault B."/>
            <person name="Chen Z."/>
            <person name="Choquer M."/>
            <person name="Collemare J."/>
            <person name="Cotton P."/>
            <person name="Danchin E.G."/>
            <person name="Da Silva C."/>
            <person name="Gautier A."/>
            <person name="Giraud C."/>
            <person name="Giraud T."/>
            <person name="Gonzalez C."/>
            <person name="Grossetete S."/>
            <person name="Guldener U."/>
            <person name="Henrissat B."/>
            <person name="Howlett B.J."/>
            <person name="Kodira C."/>
            <person name="Kretschmer M."/>
            <person name="Lappartient A."/>
            <person name="Leroch M."/>
            <person name="Levis C."/>
            <person name="Mauceli E."/>
            <person name="Neuveglise C."/>
            <person name="Oeser B."/>
            <person name="Pearson M."/>
            <person name="Poulain J."/>
            <person name="Poussereau N."/>
            <person name="Quesneville H."/>
            <person name="Rascle C."/>
            <person name="Schumacher J."/>
            <person name="Segurens B."/>
            <person name="Sexton A."/>
            <person name="Silva E."/>
            <person name="Sirven C."/>
            <person name="Soanes D.M."/>
            <person name="Talbot N.J."/>
            <person name="Templeton M."/>
            <person name="Yandava C."/>
            <person name="Yarden O."/>
            <person name="Zeng Q."/>
            <person name="Rollins J.A."/>
            <person name="Lebrun M.H."/>
            <person name="Dickman M."/>
        </authorList>
    </citation>
    <scope>NUCLEOTIDE SEQUENCE [LARGE SCALE GENOMIC DNA]</scope>
    <source>
        <strain evidence="1 2">B05.10</strain>
    </source>
</reference>
<dbReference type="OrthoDB" id="3519449at2759"/>
<dbReference type="VEuPathDB" id="FungiDB:Bcin10g03810"/>
<accession>A0A384JUX1</accession>
<reference evidence="1 2" key="3">
    <citation type="journal article" date="2017" name="Mol. Plant Pathol.">
        <title>A gapless genome sequence of the fungus Botrytis cinerea.</title>
        <authorList>
            <person name="Van Kan J.A."/>
            <person name="Stassen J.H."/>
            <person name="Mosbach A."/>
            <person name="Van Der Lee T.A."/>
            <person name="Faino L."/>
            <person name="Farmer A.D."/>
            <person name="Papasotiriou D.G."/>
            <person name="Zhou S."/>
            <person name="Seidl M.F."/>
            <person name="Cottam E."/>
            <person name="Edel D."/>
            <person name="Hahn M."/>
            <person name="Schwartz D.C."/>
            <person name="Dietrich R.A."/>
            <person name="Widdison S."/>
            <person name="Scalliet G."/>
        </authorList>
    </citation>
    <scope>NUCLEOTIDE SEQUENCE [LARGE SCALE GENOMIC DNA]</scope>
    <source>
        <strain evidence="1 2">B05.10</strain>
    </source>
</reference>
<dbReference type="GeneID" id="5430472"/>
<evidence type="ECO:0000313" key="1">
    <source>
        <dbReference type="EMBL" id="ATZ54373.1"/>
    </source>
</evidence>
<name>A0A384JUX1_BOTFB</name>
<reference evidence="1 2" key="2">
    <citation type="journal article" date="2012" name="Eukaryot. Cell">
        <title>Genome update of Botrytis cinerea strains B05.10 and T4.</title>
        <authorList>
            <person name="Staats M."/>
            <person name="van Kan J.A."/>
        </authorList>
    </citation>
    <scope>NUCLEOTIDE SEQUENCE [LARGE SCALE GENOMIC DNA]</scope>
    <source>
        <strain evidence="1 2">B05.10</strain>
    </source>
</reference>